<keyword evidence="4 6" id="KW-0805">Transcription regulation</keyword>
<keyword evidence="2 6" id="KW-0889">Transcription antitermination</keyword>
<evidence type="ECO:0000256" key="6">
    <source>
        <dbReference type="HAMAP-Rule" id="MF_00073"/>
    </source>
</evidence>
<sequence>MNRRKAREKAIQVLFQIDVGKHSARDALESALDGQKSDPFLENLVNQSLEHLDEIDALIKKYLIKWPFERLGNIDKAVMRLAVCELKYIKDIPTNVTLNEAIEMAKTFGDDDTRRFTNGVLSKIANQELDQ</sequence>
<dbReference type="SUPFAM" id="SSF48013">
    <property type="entry name" value="NusB-like"/>
    <property type="match status" value="1"/>
</dbReference>
<name>A0A8J3EL41_9BACL</name>
<evidence type="ECO:0000259" key="7">
    <source>
        <dbReference type="Pfam" id="PF01029"/>
    </source>
</evidence>
<reference evidence="8" key="2">
    <citation type="submission" date="2020-09" db="EMBL/GenBank/DDBJ databases">
        <authorList>
            <person name="Sun Q."/>
            <person name="Zhou Y."/>
        </authorList>
    </citation>
    <scope>NUCLEOTIDE SEQUENCE</scope>
    <source>
        <strain evidence="8">CGMCC 1.12777</strain>
    </source>
</reference>
<dbReference type="HAMAP" id="MF_00073">
    <property type="entry name" value="NusB"/>
    <property type="match status" value="1"/>
</dbReference>
<evidence type="ECO:0000256" key="3">
    <source>
        <dbReference type="ARBA" id="ARBA00022884"/>
    </source>
</evidence>
<comment type="function">
    <text evidence="6">Involved in transcription antitermination. Required for transcription of ribosomal RNA (rRNA) genes. Binds specifically to the boxA antiterminator sequence of the ribosomal RNA (rrn) operons.</text>
</comment>
<reference evidence="8" key="1">
    <citation type="journal article" date="2014" name="Int. J. Syst. Evol. Microbiol.">
        <title>Complete genome sequence of Corynebacterium casei LMG S-19264T (=DSM 44701T), isolated from a smear-ripened cheese.</title>
        <authorList>
            <consortium name="US DOE Joint Genome Institute (JGI-PGF)"/>
            <person name="Walter F."/>
            <person name="Albersmeier A."/>
            <person name="Kalinowski J."/>
            <person name="Ruckert C."/>
        </authorList>
    </citation>
    <scope>NUCLEOTIDE SEQUENCE</scope>
    <source>
        <strain evidence="8">CGMCC 1.12777</strain>
    </source>
</reference>
<evidence type="ECO:0000256" key="1">
    <source>
        <dbReference type="ARBA" id="ARBA00005952"/>
    </source>
</evidence>
<dbReference type="PANTHER" id="PTHR11078">
    <property type="entry name" value="N UTILIZATION SUBSTANCE PROTEIN B-RELATED"/>
    <property type="match status" value="1"/>
</dbReference>
<accession>A0A8J3EL41</accession>
<evidence type="ECO:0000313" key="8">
    <source>
        <dbReference type="EMBL" id="GGH79530.1"/>
    </source>
</evidence>
<dbReference type="AlphaFoldDB" id="A0A8J3EL41"/>
<keyword evidence="9" id="KW-1185">Reference proteome</keyword>
<dbReference type="EMBL" id="BMFV01000008">
    <property type="protein sequence ID" value="GGH79530.1"/>
    <property type="molecule type" value="Genomic_DNA"/>
</dbReference>
<dbReference type="Pfam" id="PF01029">
    <property type="entry name" value="NusB"/>
    <property type="match status" value="1"/>
</dbReference>
<dbReference type="PANTHER" id="PTHR11078:SF3">
    <property type="entry name" value="ANTITERMINATION NUSB DOMAIN-CONTAINING PROTEIN"/>
    <property type="match status" value="1"/>
</dbReference>
<dbReference type="InterPro" id="IPR035926">
    <property type="entry name" value="NusB-like_sf"/>
</dbReference>
<organism evidence="8 9">
    <name type="scientific">Pullulanibacillus pueri</name>
    <dbReference type="NCBI Taxonomy" id="1437324"/>
    <lineage>
        <taxon>Bacteria</taxon>
        <taxon>Bacillati</taxon>
        <taxon>Bacillota</taxon>
        <taxon>Bacilli</taxon>
        <taxon>Bacillales</taxon>
        <taxon>Sporolactobacillaceae</taxon>
        <taxon>Pullulanibacillus</taxon>
    </lineage>
</organism>
<evidence type="ECO:0000256" key="5">
    <source>
        <dbReference type="ARBA" id="ARBA00023163"/>
    </source>
</evidence>
<dbReference type="Gene3D" id="1.10.940.10">
    <property type="entry name" value="NusB-like"/>
    <property type="match status" value="1"/>
</dbReference>
<dbReference type="InterPro" id="IPR006027">
    <property type="entry name" value="NusB_RsmB_TIM44"/>
</dbReference>
<dbReference type="Proteomes" id="UP000656813">
    <property type="component" value="Unassembled WGS sequence"/>
</dbReference>
<evidence type="ECO:0000256" key="4">
    <source>
        <dbReference type="ARBA" id="ARBA00023015"/>
    </source>
</evidence>
<dbReference type="GO" id="GO:0031564">
    <property type="term" value="P:transcription antitermination"/>
    <property type="evidence" value="ECO:0007669"/>
    <property type="project" value="UniProtKB-KW"/>
</dbReference>
<dbReference type="GO" id="GO:0006353">
    <property type="term" value="P:DNA-templated transcription termination"/>
    <property type="evidence" value="ECO:0007669"/>
    <property type="project" value="UniProtKB-UniRule"/>
</dbReference>
<keyword evidence="5 6" id="KW-0804">Transcription</keyword>
<comment type="caution">
    <text evidence="8">The sequence shown here is derived from an EMBL/GenBank/DDBJ whole genome shotgun (WGS) entry which is preliminary data.</text>
</comment>
<evidence type="ECO:0000313" key="9">
    <source>
        <dbReference type="Proteomes" id="UP000656813"/>
    </source>
</evidence>
<dbReference type="InterPro" id="IPR011605">
    <property type="entry name" value="NusB_fam"/>
</dbReference>
<dbReference type="GO" id="GO:0005829">
    <property type="term" value="C:cytosol"/>
    <property type="evidence" value="ECO:0007669"/>
    <property type="project" value="TreeGrafter"/>
</dbReference>
<proteinExistence type="inferred from homology"/>
<comment type="similarity">
    <text evidence="1 6">Belongs to the NusB family.</text>
</comment>
<dbReference type="CDD" id="cd00619">
    <property type="entry name" value="Terminator_NusB"/>
    <property type="match status" value="1"/>
</dbReference>
<protein>
    <recommendedName>
        <fullName evidence="6">Transcription antitermination protein NusB</fullName>
    </recommendedName>
    <alternativeName>
        <fullName evidence="6">Antitermination factor NusB</fullName>
    </alternativeName>
</protein>
<evidence type="ECO:0000256" key="2">
    <source>
        <dbReference type="ARBA" id="ARBA00022814"/>
    </source>
</evidence>
<dbReference type="NCBIfam" id="TIGR01951">
    <property type="entry name" value="nusB"/>
    <property type="match status" value="1"/>
</dbReference>
<keyword evidence="3 6" id="KW-0694">RNA-binding</keyword>
<dbReference type="RefSeq" id="WP_188496747.1">
    <property type="nucleotide sequence ID" value="NZ_BMFV01000008.1"/>
</dbReference>
<feature type="domain" description="NusB/RsmB/TIM44" evidence="7">
    <location>
        <begin position="4"/>
        <end position="125"/>
    </location>
</feature>
<gene>
    <name evidence="6 8" type="primary">nusB</name>
    <name evidence="8" type="ORF">GCM10007096_14590</name>
</gene>
<dbReference type="GO" id="GO:0003723">
    <property type="term" value="F:RNA binding"/>
    <property type="evidence" value="ECO:0007669"/>
    <property type="project" value="UniProtKB-UniRule"/>
</dbReference>